<feature type="compositionally biased region" description="Basic and acidic residues" evidence="1">
    <location>
        <begin position="94"/>
        <end position="106"/>
    </location>
</feature>
<dbReference type="EMBL" id="HG806004">
    <property type="protein sequence ID" value="CDW56045.1"/>
    <property type="molecule type" value="Genomic_DNA"/>
</dbReference>
<evidence type="ECO:0000256" key="1">
    <source>
        <dbReference type="SAM" id="MobiDB-lite"/>
    </source>
</evidence>
<reference evidence="3" key="1">
    <citation type="submission" date="2014-01" db="EMBL/GenBank/DDBJ databases">
        <authorList>
            <person name="Aslett M."/>
        </authorList>
    </citation>
    <scope>NUCLEOTIDE SEQUENCE</scope>
</reference>
<feature type="compositionally biased region" description="Polar residues" evidence="1">
    <location>
        <begin position="74"/>
        <end position="91"/>
    </location>
</feature>
<evidence type="ECO:0000313" key="4">
    <source>
        <dbReference type="Proteomes" id="UP000030665"/>
    </source>
</evidence>
<feature type="compositionally biased region" description="Polar residues" evidence="1">
    <location>
        <begin position="183"/>
        <end position="192"/>
    </location>
</feature>
<evidence type="ECO:0000256" key="2">
    <source>
        <dbReference type="SAM" id="SignalP"/>
    </source>
</evidence>
<feature type="signal peptide" evidence="2">
    <location>
        <begin position="1"/>
        <end position="20"/>
    </location>
</feature>
<feature type="compositionally biased region" description="Basic and acidic residues" evidence="1">
    <location>
        <begin position="126"/>
        <end position="146"/>
    </location>
</feature>
<feature type="compositionally biased region" description="Polar residues" evidence="1">
    <location>
        <begin position="148"/>
        <end position="161"/>
    </location>
</feature>
<name>A0A077ZBR3_TRITR</name>
<sequence length="192" mass="20756">MHSLVVMKMLLCFLLLSVLTKEIVSNDQSSVSSEVQPDNPLEASVVNTEGRIGKRQVMTNPSTGKGDNLPVVNPTESNQENKKTMLSTSPACTDVKETSSSEEEKTTIAAAKEPQTMMSDEVQKLGKSEIENTKQEKVSTTDDGIKTRTVTSPDVEQQLQIPGTEDAATGRSTDRVNKRAIDVSSSTEEVPA</sequence>
<feature type="region of interest" description="Disordered" evidence="1">
    <location>
        <begin position="126"/>
        <end position="192"/>
    </location>
</feature>
<feature type="chain" id="PRO_5001728789" evidence="2">
    <location>
        <begin position="21"/>
        <end position="192"/>
    </location>
</feature>
<keyword evidence="4" id="KW-1185">Reference proteome</keyword>
<reference evidence="3" key="2">
    <citation type="submission" date="2014-03" db="EMBL/GenBank/DDBJ databases">
        <title>The whipworm genome and dual-species transcriptomics of an intimate host-pathogen interaction.</title>
        <authorList>
            <person name="Foth B.J."/>
            <person name="Tsai I.J."/>
            <person name="Reid A.J."/>
            <person name="Bancroft A.J."/>
            <person name="Nichol S."/>
            <person name="Tracey A."/>
            <person name="Holroyd N."/>
            <person name="Cotton J.A."/>
            <person name="Stanley E.J."/>
            <person name="Zarowiecki M."/>
            <person name="Liu J.Z."/>
            <person name="Huckvale T."/>
            <person name="Cooper P.J."/>
            <person name="Grencis R.K."/>
            <person name="Berriman M."/>
        </authorList>
    </citation>
    <scope>NUCLEOTIDE SEQUENCE [LARGE SCALE GENOMIC DNA]</scope>
</reference>
<dbReference type="Proteomes" id="UP000030665">
    <property type="component" value="Unassembled WGS sequence"/>
</dbReference>
<keyword evidence="2" id="KW-0732">Signal</keyword>
<accession>A0A077ZBR3</accession>
<dbReference type="OrthoDB" id="10519012at2759"/>
<evidence type="ECO:0000313" key="3">
    <source>
        <dbReference type="EMBL" id="CDW56045.1"/>
    </source>
</evidence>
<organism evidence="3 4">
    <name type="scientific">Trichuris trichiura</name>
    <name type="common">Whipworm</name>
    <name type="synonym">Trichocephalus trichiurus</name>
    <dbReference type="NCBI Taxonomy" id="36087"/>
    <lineage>
        <taxon>Eukaryota</taxon>
        <taxon>Metazoa</taxon>
        <taxon>Ecdysozoa</taxon>
        <taxon>Nematoda</taxon>
        <taxon>Enoplea</taxon>
        <taxon>Dorylaimia</taxon>
        <taxon>Trichinellida</taxon>
        <taxon>Trichuridae</taxon>
        <taxon>Trichuris</taxon>
    </lineage>
</organism>
<feature type="compositionally biased region" description="Basic and acidic residues" evidence="1">
    <location>
        <begin position="172"/>
        <end position="181"/>
    </location>
</feature>
<protein>
    <submittedName>
        <fullName evidence="3">Uncharacterized protein</fullName>
    </submittedName>
</protein>
<feature type="region of interest" description="Disordered" evidence="1">
    <location>
        <begin position="56"/>
        <end position="107"/>
    </location>
</feature>
<proteinExistence type="predicted"/>
<dbReference type="AlphaFoldDB" id="A0A077ZBR3"/>
<gene>
    <name evidence="3" type="ORF">TTRE_0000431901</name>
</gene>